<dbReference type="InterPro" id="IPR029052">
    <property type="entry name" value="Metallo-depent_PP-like"/>
</dbReference>
<dbReference type="PANTHER" id="PTHR45867:SF3">
    <property type="entry name" value="ACID PHOSPHATASE TYPE 7"/>
    <property type="match status" value="1"/>
</dbReference>
<dbReference type="Pfam" id="PF02368">
    <property type="entry name" value="Big_2"/>
    <property type="match status" value="1"/>
</dbReference>
<dbReference type="Proteomes" id="UP001299235">
    <property type="component" value="Unassembled WGS sequence"/>
</dbReference>
<evidence type="ECO:0000313" key="3">
    <source>
        <dbReference type="EMBL" id="MCC2149932.1"/>
    </source>
</evidence>
<dbReference type="RefSeq" id="WP_248835824.1">
    <property type="nucleotide sequence ID" value="NZ_JAJEQE010000048.1"/>
</dbReference>
<protein>
    <submittedName>
        <fullName evidence="3">Metallophosphoesterase family protein</fullName>
    </submittedName>
</protein>
<dbReference type="Pfam" id="PF16656">
    <property type="entry name" value="Pur_ac_phosph_N"/>
    <property type="match status" value="1"/>
</dbReference>
<evidence type="ECO:0000256" key="1">
    <source>
        <dbReference type="SAM" id="SignalP"/>
    </source>
</evidence>
<dbReference type="Gene3D" id="3.60.21.10">
    <property type="match status" value="1"/>
</dbReference>
<dbReference type="InterPro" id="IPR003343">
    <property type="entry name" value="Big_2"/>
</dbReference>
<reference evidence="3 4" key="1">
    <citation type="submission" date="2021-10" db="EMBL/GenBank/DDBJ databases">
        <title>Anaerobic single-cell dispensing facilitates the cultivation of human gut bacteria.</title>
        <authorList>
            <person name="Afrizal A."/>
        </authorList>
    </citation>
    <scope>NUCLEOTIDE SEQUENCE [LARGE SCALE GENOMIC DNA]</scope>
    <source>
        <strain evidence="3 4">CLA-AA-H246</strain>
    </source>
</reference>
<gene>
    <name evidence="3" type="ORF">LKD42_11840</name>
</gene>
<sequence>MKKMKALQIIAAAMAVTVAATSTPVNVFAYGETSASSTLFSDTQNISDYTTWKDTVWNKKDDQGNLTGEGESYDSSRIILTPGKTAKDLGFAWYSQKKGEPAVKIGKKEDLSDAQEFKGTATEINRSNQKNTYKASNKVTVEGLFEENTTYYYSYTDDVKNPAWSEVQSYTTKKTTNFQTILVGDPQIGASGSQGQGTADDINIAVDTFNWNKTLEQAKITAPNASFILSAGDQIDYAGTDSSDGKNVRESEYAGFTYPALLRMLPLATTIGNHESKGTDYKYHYNNPNSEDGLGSTNSGSDYYFSYGNVLFISLNSNNRNTVEHRELLKKAVESNPDAKWKVVMFHHDIYGSGQPHSDTDGANLRALFAPLMDEFGIDMCLTGHDHSYARSYLMADGTAIQYDDSVAINPEGTLYIAAGSASGSKFYKLATTKQYYIAERSNTQIPTFSTIDFSDESIVIKTYDYNGNKYADDYTLYKTGEKVSMKDLIAQAKEIKNDGYTEASWNKLQSEIAAAEDLMKYTAEDKGAAQLAAVYDKTNDADNANDMLNYYGYAQSDYKRGDSTALKAGFSTLLDKTMDMQLLIAKKKFENQYDSLLEAKVNLQKKETNNAVNDNNNNNNGNNTDNNVMPAATAKLQLKAGKKTVKAGSTIALKKGKTVQLSLTINGVTGKNVKYKTSNKKVVKISSTGKMKAVKKSKKKVKVTASFGKQKITFKVKTK</sequence>
<keyword evidence="1" id="KW-0732">Signal</keyword>
<dbReference type="SUPFAM" id="SSF56300">
    <property type="entry name" value="Metallo-dependent phosphatases"/>
    <property type="match status" value="1"/>
</dbReference>
<dbReference type="Pfam" id="PF00149">
    <property type="entry name" value="Metallophos"/>
    <property type="match status" value="1"/>
</dbReference>
<evidence type="ECO:0000313" key="4">
    <source>
        <dbReference type="Proteomes" id="UP001299235"/>
    </source>
</evidence>
<proteinExistence type="predicted"/>
<feature type="signal peptide" evidence="1">
    <location>
        <begin position="1"/>
        <end position="29"/>
    </location>
</feature>
<name>A0ABS8EXY9_9FIRM</name>
<evidence type="ECO:0000259" key="2">
    <source>
        <dbReference type="SMART" id="SM00635"/>
    </source>
</evidence>
<feature type="chain" id="PRO_5046151514" evidence="1">
    <location>
        <begin position="30"/>
        <end position="720"/>
    </location>
</feature>
<comment type="caution">
    <text evidence="3">The sequence shown here is derived from an EMBL/GenBank/DDBJ whole genome shotgun (WGS) entry which is preliminary data.</text>
</comment>
<dbReference type="PANTHER" id="PTHR45867">
    <property type="entry name" value="PURPLE ACID PHOSPHATASE"/>
    <property type="match status" value="1"/>
</dbReference>
<accession>A0ABS8EXY9</accession>
<dbReference type="SMART" id="SM00635">
    <property type="entry name" value="BID_2"/>
    <property type="match status" value="1"/>
</dbReference>
<dbReference type="InterPro" id="IPR004843">
    <property type="entry name" value="Calcineurin-like_PHP"/>
</dbReference>
<dbReference type="EMBL" id="JAJEQE010000048">
    <property type="protein sequence ID" value="MCC2149932.1"/>
    <property type="molecule type" value="Genomic_DNA"/>
</dbReference>
<dbReference type="Gene3D" id="2.60.40.1080">
    <property type="match status" value="1"/>
</dbReference>
<keyword evidence="4" id="KW-1185">Reference proteome</keyword>
<organism evidence="3 4">
    <name type="scientific">Hominisplanchenecus faecis</name>
    <dbReference type="NCBI Taxonomy" id="2885351"/>
    <lineage>
        <taxon>Bacteria</taxon>
        <taxon>Bacillati</taxon>
        <taxon>Bacillota</taxon>
        <taxon>Clostridia</taxon>
        <taxon>Lachnospirales</taxon>
        <taxon>Lachnospiraceae</taxon>
        <taxon>Hominisplanchenecus</taxon>
    </lineage>
</organism>
<dbReference type="InterPro" id="IPR015914">
    <property type="entry name" value="PAPs_N"/>
</dbReference>
<feature type="domain" description="BIG2" evidence="2">
    <location>
        <begin position="639"/>
        <end position="716"/>
    </location>
</feature>